<accession>A0ABU8ZL71</accession>
<dbReference type="Proteomes" id="UP001373159">
    <property type="component" value="Unassembled WGS sequence"/>
</dbReference>
<sequence length="127" mass="14341">MPDREVPAWCSRTLGRLSHSRFRSGFSLNAKDRSYARAKGRAVIDRHAHELLAKRVGPALPPKDGRQTPYRGHPVFTAQHATGTCCRGCIERWHGIPKGRPLTDREVDRLAALVMAWIERDLKDHPA</sequence>
<name>A0ABU8ZL71_9BIFI</name>
<gene>
    <name evidence="1" type="ORF">V8P97_00455</name>
</gene>
<keyword evidence="2" id="KW-1185">Reference proteome</keyword>
<proteinExistence type="predicted"/>
<organism evidence="1 2">
    <name type="scientific">Bifidobacterium favimelis</name>
    <dbReference type="NCBI Taxonomy" id="3122979"/>
    <lineage>
        <taxon>Bacteria</taxon>
        <taxon>Bacillati</taxon>
        <taxon>Actinomycetota</taxon>
        <taxon>Actinomycetes</taxon>
        <taxon>Bifidobacteriales</taxon>
        <taxon>Bifidobacteriaceae</taxon>
        <taxon>Bifidobacterium</taxon>
    </lineage>
</organism>
<dbReference type="InterPro" id="IPR020378">
    <property type="entry name" value="DUF4186"/>
</dbReference>
<protein>
    <submittedName>
        <fullName evidence="1">DUF4186 domain-containing protein</fullName>
    </submittedName>
</protein>
<comment type="caution">
    <text evidence="1">The sequence shown here is derived from an EMBL/GenBank/DDBJ whole genome shotgun (WGS) entry which is preliminary data.</text>
</comment>
<evidence type="ECO:0000313" key="2">
    <source>
        <dbReference type="Proteomes" id="UP001373159"/>
    </source>
</evidence>
<dbReference type="Pfam" id="PF13811">
    <property type="entry name" value="DUF4186"/>
    <property type="match status" value="1"/>
</dbReference>
<evidence type="ECO:0000313" key="1">
    <source>
        <dbReference type="EMBL" id="MEK0305954.1"/>
    </source>
</evidence>
<dbReference type="EMBL" id="JBANBB010000001">
    <property type="protein sequence ID" value="MEK0305954.1"/>
    <property type="molecule type" value="Genomic_DNA"/>
</dbReference>
<reference evidence="1 2" key="1">
    <citation type="submission" date="2024-02" db="EMBL/GenBank/DDBJ databases">
        <title>Bifidobacterium honeyensis sp. nov., isolated from the comb honey.</title>
        <authorList>
            <person name="Liu W."/>
            <person name="Li Y."/>
        </authorList>
    </citation>
    <scope>NUCLEOTIDE SEQUENCE [LARGE SCALE GENOMIC DNA]</scope>
    <source>
        <strain evidence="1 2">IMAU50988</strain>
    </source>
</reference>